<dbReference type="GO" id="GO:0019693">
    <property type="term" value="P:ribose phosphate metabolic process"/>
    <property type="evidence" value="ECO:0007669"/>
    <property type="project" value="TreeGrafter"/>
</dbReference>
<protein>
    <submittedName>
        <fullName evidence="4">NTP pyrophosphohydrolase including oxidative damage repair enzyme</fullName>
    </submittedName>
</protein>
<dbReference type="InterPro" id="IPR015797">
    <property type="entry name" value="NUDIX_hydrolase-like_dom_sf"/>
</dbReference>
<name>A0A0G1PS36_9BACT</name>
<dbReference type="Proteomes" id="UP000033999">
    <property type="component" value="Unassembled WGS sequence"/>
</dbReference>
<dbReference type="PANTHER" id="PTHR11839:SF18">
    <property type="entry name" value="NUDIX HYDROLASE DOMAIN-CONTAINING PROTEIN"/>
    <property type="match status" value="1"/>
</dbReference>
<dbReference type="EMBL" id="LCKX01000001">
    <property type="protein sequence ID" value="KKU08278.1"/>
    <property type="molecule type" value="Genomic_DNA"/>
</dbReference>
<reference evidence="4 5" key="1">
    <citation type="journal article" date="2015" name="Nature">
        <title>rRNA introns, odd ribosomes, and small enigmatic genomes across a large radiation of phyla.</title>
        <authorList>
            <person name="Brown C.T."/>
            <person name="Hug L.A."/>
            <person name="Thomas B.C."/>
            <person name="Sharon I."/>
            <person name="Castelle C.J."/>
            <person name="Singh A."/>
            <person name="Wilkins M.J."/>
            <person name="Williams K.H."/>
            <person name="Banfield J.F."/>
        </authorList>
    </citation>
    <scope>NUCLEOTIDE SEQUENCE [LARGE SCALE GENOMIC DNA]</scope>
</reference>
<proteinExistence type="predicted"/>
<evidence type="ECO:0000256" key="1">
    <source>
        <dbReference type="ARBA" id="ARBA00001946"/>
    </source>
</evidence>
<dbReference type="SUPFAM" id="SSF55811">
    <property type="entry name" value="Nudix"/>
    <property type="match status" value="1"/>
</dbReference>
<dbReference type="GO" id="GO:0006753">
    <property type="term" value="P:nucleoside phosphate metabolic process"/>
    <property type="evidence" value="ECO:0007669"/>
    <property type="project" value="TreeGrafter"/>
</dbReference>
<dbReference type="AlphaFoldDB" id="A0A0G1PS36"/>
<dbReference type="Gene3D" id="3.90.79.10">
    <property type="entry name" value="Nucleoside Triphosphate Pyrophosphohydrolase"/>
    <property type="match status" value="1"/>
</dbReference>
<dbReference type="Pfam" id="PF00293">
    <property type="entry name" value="NUDIX"/>
    <property type="match status" value="1"/>
</dbReference>
<evidence type="ECO:0000313" key="4">
    <source>
        <dbReference type="EMBL" id="KKU08278.1"/>
    </source>
</evidence>
<evidence type="ECO:0000256" key="2">
    <source>
        <dbReference type="ARBA" id="ARBA00022801"/>
    </source>
</evidence>
<organism evidence="4 5">
    <name type="scientific">Candidatus Magasanikbacteria bacterium GW2011_GWA2_45_39</name>
    <dbReference type="NCBI Taxonomy" id="1619041"/>
    <lineage>
        <taxon>Bacteria</taxon>
        <taxon>Candidatus Magasanikiibacteriota</taxon>
    </lineage>
</organism>
<dbReference type="GO" id="GO:0016787">
    <property type="term" value="F:hydrolase activity"/>
    <property type="evidence" value="ECO:0007669"/>
    <property type="project" value="UniProtKB-KW"/>
</dbReference>
<dbReference type="InterPro" id="IPR000086">
    <property type="entry name" value="NUDIX_hydrolase_dom"/>
</dbReference>
<dbReference type="PROSITE" id="PS51462">
    <property type="entry name" value="NUDIX"/>
    <property type="match status" value="1"/>
</dbReference>
<gene>
    <name evidence="4" type="ORF">UX10_C0001G0037</name>
</gene>
<dbReference type="CDD" id="cd24161">
    <property type="entry name" value="NUDIX_ADPRase_Ndx2"/>
    <property type="match status" value="1"/>
</dbReference>
<keyword evidence="2 4" id="KW-0378">Hydrolase</keyword>
<dbReference type="GO" id="GO:0005829">
    <property type="term" value="C:cytosol"/>
    <property type="evidence" value="ECO:0007669"/>
    <property type="project" value="TreeGrafter"/>
</dbReference>
<comment type="cofactor">
    <cofactor evidence="1">
        <name>Mg(2+)</name>
        <dbReference type="ChEBI" id="CHEBI:18420"/>
    </cofactor>
</comment>
<accession>A0A0G1PS36</accession>
<evidence type="ECO:0000259" key="3">
    <source>
        <dbReference type="PROSITE" id="PS51462"/>
    </source>
</evidence>
<dbReference type="PANTHER" id="PTHR11839">
    <property type="entry name" value="UDP/ADP-SUGAR PYROPHOSPHATASE"/>
    <property type="match status" value="1"/>
</dbReference>
<feature type="domain" description="Nudix hydrolase" evidence="3">
    <location>
        <begin position="19"/>
        <end position="147"/>
    </location>
</feature>
<comment type="caution">
    <text evidence="4">The sequence shown here is derived from an EMBL/GenBank/DDBJ whole genome shotgun (WGS) entry which is preliminary data.</text>
</comment>
<sequence>MVNVFKTHKGVEGEYHIVKTRGASMVVPVLPDGRVVIIKQYRYIPDRDSWEFPCGQLKEHENFEECARAELEEETGYRAGELINIGEFLPYNGVVNEWCRLFLAKNLEEGKAHPESTEEIEVSTRRIDEIDRMIHSGEIFDGQTLAAWSLMRPHLFS</sequence>
<dbReference type="PATRIC" id="fig|1619041.3.peg.38"/>
<evidence type="ECO:0000313" key="5">
    <source>
        <dbReference type="Proteomes" id="UP000033999"/>
    </source>
</evidence>